<gene>
    <name evidence="2" type="ORF">BALAC2494_01418</name>
</gene>
<dbReference type="AlphaFoldDB" id="A0A806FS49"/>
<dbReference type="Proteomes" id="UP000008394">
    <property type="component" value="Chromosome"/>
</dbReference>
<evidence type="ECO:0000313" key="2">
    <source>
        <dbReference type="EMBL" id="AEK30778.1"/>
    </source>
</evidence>
<feature type="region of interest" description="Disordered" evidence="1">
    <location>
        <begin position="77"/>
        <end position="124"/>
    </location>
</feature>
<sequence length="124" mass="13993">MFTPLNEAPKPRLRRFRLLPAPLIDLFPSMKLRSRDFGDISGGIRPCGWDSLNEAPKPRLRRCVWWKNQPVTEAAPSMKLRSRDFGDSQVNIGGGGLSSLNEAPKPRLRRSDSILRRVSNGDPQ</sequence>
<evidence type="ECO:0000313" key="3">
    <source>
        <dbReference type="Proteomes" id="UP000008394"/>
    </source>
</evidence>
<organism evidence="2 3">
    <name type="scientific">Bifidobacterium animalis subsp. lactis CNCM I-2494</name>
    <dbReference type="NCBI Taxonomy" id="1042403"/>
    <lineage>
        <taxon>Bacteria</taxon>
        <taxon>Bacillati</taxon>
        <taxon>Actinomycetota</taxon>
        <taxon>Actinomycetes</taxon>
        <taxon>Bifidobacteriales</taxon>
        <taxon>Bifidobacteriaceae</taxon>
        <taxon>Bifidobacterium</taxon>
    </lineage>
</organism>
<reference evidence="2 3" key="1">
    <citation type="journal article" date="2011" name="J. Bacteriol.">
        <title>Genome Sequence of the Probiotic Strain Bifidobacterium animalis subsp. lactis CNCM I-2494.</title>
        <authorList>
            <person name="Chervaux C."/>
            <person name="Grimaldi C."/>
            <person name="Bolotin A."/>
            <person name="Quinquis B."/>
            <person name="Legrain-Raspaud S."/>
            <person name="van Hylckama Vlieg J.E."/>
            <person name="Denariaz G."/>
            <person name="Smokvina T."/>
        </authorList>
    </citation>
    <scope>NUCLEOTIDE SEQUENCE [LARGE SCALE GENOMIC DNA]</scope>
    <source>
        <strain evidence="2 3">CNCM I-2494</strain>
    </source>
</reference>
<dbReference type="KEGG" id="bnm:BALAC2494_01418"/>
<evidence type="ECO:0000256" key="1">
    <source>
        <dbReference type="SAM" id="MobiDB-lite"/>
    </source>
</evidence>
<accession>A0A806FS49</accession>
<name>A0A806FS49_BIFAN</name>
<proteinExistence type="predicted"/>
<protein>
    <submittedName>
        <fullName evidence="2">Hypothetical cytosolic protein</fullName>
    </submittedName>
</protein>
<dbReference type="EMBL" id="CP002915">
    <property type="protein sequence ID" value="AEK30778.1"/>
    <property type="molecule type" value="Genomic_DNA"/>
</dbReference>